<evidence type="ECO:0000313" key="1">
    <source>
        <dbReference type="EMBL" id="RSC19639.1"/>
    </source>
</evidence>
<dbReference type="Proteomes" id="UP000282299">
    <property type="component" value="Unassembled WGS sequence"/>
</dbReference>
<protein>
    <submittedName>
        <fullName evidence="1">Uncharacterized protein</fullName>
    </submittedName>
</protein>
<reference evidence="2" key="1">
    <citation type="submission" date="2018-10" db="EMBL/GenBank/DDBJ databases">
        <title>FDA dAtabase for Regulatory Grade micrObial Sequences (FDA-ARGOS): Supporting development and validation of Infectious Disease Dx tests.</title>
        <authorList>
            <person name="Goldberg B."/>
            <person name="Campos J."/>
            <person name="Tallon L."/>
            <person name="Sadzewicz L."/>
            <person name="Zhao X."/>
            <person name="Vavikolanu K."/>
            <person name="Mehta A."/>
            <person name="Aluvathingal J."/>
            <person name="Nadendla S."/>
            <person name="Geyer C."/>
            <person name="Nandy P."/>
            <person name="Yan Y."/>
            <person name="Sichtig H."/>
        </authorList>
    </citation>
    <scope>NUCLEOTIDE SEQUENCE [LARGE SCALE GENOMIC DNA]</scope>
    <source>
        <strain evidence="2">FDAARGOS_526</strain>
    </source>
</reference>
<evidence type="ECO:0000313" key="2">
    <source>
        <dbReference type="Proteomes" id="UP000282299"/>
    </source>
</evidence>
<dbReference type="AntiFam" id="ANF00065">
    <property type="entry name" value="Translation of REP sequence"/>
</dbReference>
<sequence length="85" mass="9430">MIRERQNSKRERGFRRLLAGCIARQQVCEAARKNVPDGGVNALSGLRIYIVCRPDKRSATGHYQPGFASFVGPISKAPSGMTIRR</sequence>
<proteinExistence type="predicted"/>
<gene>
    <name evidence="1" type="ORF">EGS84_23135</name>
</gene>
<dbReference type="EMBL" id="RKIT01000002">
    <property type="protein sequence ID" value="RSC19639.1"/>
    <property type="molecule type" value="Genomic_DNA"/>
</dbReference>
<organism evidence="1 2">
    <name type="scientific">Citrobacter koseri</name>
    <name type="common">Citrobacter diversus</name>
    <dbReference type="NCBI Taxonomy" id="545"/>
    <lineage>
        <taxon>Bacteria</taxon>
        <taxon>Pseudomonadati</taxon>
        <taxon>Pseudomonadota</taxon>
        <taxon>Gammaproteobacteria</taxon>
        <taxon>Enterobacterales</taxon>
        <taxon>Enterobacteriaceae</taxon>
        <taxon>Citrobacter</taxon>
    </lineage>
</organism>
<name>A0AAQ0VBM3_CITKO</name>
<accession>A0AAQ0VBM3</accession>
<comment type="caution">
    <text evidence="1">The sequence shown here is derived from an EMBL/GenBank/DDBJ whole genome shotgun (WGS) entry which is preliminary data.</text>
</comment>
<dbReference type="AlphaFoldDB" id="A0AAQ0VBM3"/>